<keyword evidence="3 7" id="KW-0812">Transmembrane</keyword>
<dbReference type="RefSeq" id="WP_042681609.1">
    <property type="nucleotide sequence ID" value="NZ_CP006965.1"/>
</dbReference>
<dbReference type="InterPro" id="IPR006593">
    <property type="entry name" value="Cyt_b561/ferric_Rdtase_TM"/>
</dbReference>
<evidence type="ECO:0000256" key="6">
    <source>
        <dbReference type="ARBA" id="ARBA00023136"/>
    </source>
</evidence>
<proteinExistence type="predicted"/>
<evidence type="ECO:0000256" key="5">
    <source>
        <dbReference type="ARBA" id="ARBA00022989"/>
    </source>
</evidence>
<evidence type="ECO:0000259" key="8">
    <source>
        <dbReference type="Pfam" id="PF03188"/>
    </source>
</evidence>
<evidence type="ECO:0000256" key="3">
    <source>
        <dbReference type="ARBA" id="ARBA00022692"/>
    </source>
</evidence>
<evidence type="ECO:0000256" key="7">
    <source>
        <dbReference type="SAM" id="Phobius"/>
    </source>
</evidence>
<feature type="domain" description="Cytochrome b561" evidence="8">
    <location>
        <begin position="6"/>
        <end position="58"/>
    </location>
</feature>
<keyword evidence="4" id="KW-0249">Electron transport</keyword>
<organism evidence="9 10">
    <name type="scientific">Thermococcus paralvinellae</name>
    <dbReference type="NCBI Taxonomy" id="582419"/>
    <lineage>
        <taxon>Archaea</taxon>
        <taxon>Methanobacteriati</taxon>
        <taxon>Methanobacteriota</taxon>
        <taxon>Thermococci</taxon>
        <taxon>Thermococcales</taxon>
        <taxon>Thermococcaceae</taxon>
        <taxon>Thermococcus</taxon>
    </lineage>
</organism>
<feature type="transmembrane region" description="Helical" evidence="7">
    <location>
        <begin position="36"/>
        <end position="59"/>
    </location>
</feature>
<accession>W0I408</accession>
<dbReference type="GO" id="GO:0016020">
    <property type="term" value="C:membrane"/>
    <property type="evidence" value="ECO:0007669"/>
    <property type="project" value="UniProtKB-SubCell"/>
</dbReference>
<dbReference type="GeneID" id="24907911"/>
<dbReference type="EMBL" id="CP006965">
    <property type="protein sequence ID" value="AHF80826.1"/>
    <property type="molecule type" value="Genomic_DNA"/>
</dbReference>
<dbReference type="OrthoDB" id="85413at2157"/>
<keyword evidence="10" id="KW-1185">Reference proteome</keyword>
<feature type="transmembrane region" description="Helical" evidence="7">
    <location>
        <begin position="12"/>
        <end position="29"/>
    </location>
</feature>
<reference evidence="9 10" key="1">
    <citation type="journal article" date="2014" name="Int. J. Syst. Evol. Microbiol.">
        <title>Thermococcus paralvinellae sp. nov. and Thermococcus cleftensis sp. nov. of hyperthermophilic heterotrophs from deep-sea hydrothermal vents.</title>
        <authorList>
            <person name="Hensley S.A."/>
            <person name="Jung J.H."/>
            <person name="Park C.S."/>
            <person name="Holden J.F."/>
        </authorList>
    </citation>
    <scope>NUCLEOTIDE SEQUENCE [LARGE SCALE GENOMIC DNA]</scope>
    <source>
        <strain evidence="9 10">ES1</strain>
    </source>
</reference>
<evidence type="ECO:0000256" key="4">
    <source>
        <dbReference type="ARBA" id="ARBA00022982"/>
    </source>
</evidence>
<protein>
    <recommendedName>
        <fullName evidence="8">Cytochrome b561 domain-containing protein</fullName>
    </recommendedName>
</protein>
<keyword evidence="6 7" id="KW-0472">Membrane</keyword>
<dbReference type="STRING" id="582419.TES1_1448"/>
<evidence type="ECO:0000313" key="10">
    <source>
        <dbReference type="Proteomes" id="UP000019027"/>
    </source>
</evidence>
<dbReference type="KEGG" id="ths:TES1_1448"/>
<keyword evidence="5 7" id="KW-1133">Transmembrane helix</keyword>
<name>W0I408_9EURY</name>
<evidence type="ECO:0000256" key="1">
    <source>
        <dbReference type="ARBA" id="ARBA00004370"/>
    </source>
</evidence>
<comment type="subcellular location">
    <subcellularLocation>
        <location evidence="1">Membrane</location>
    </subcellularLocation>
</comment>
<sequence length="60" mass="6919">MVFLDHNTLGYLTFAFMSLTMLSGAFIFLSKKKSNLWIKIHIILGIITYILMVLTILLVR</sequence>
<dbReference type="HOGENOM" id="CLU_2985877_0_0_2"/>
<evidence type="ECO:0000313" key="9">
    <source>
        <dbReference type="EMBL" id="AHF80826.1"/>
    </source>
</evidence>
<dbReference type="AlphaFoldDB" id="W0I408"/>
<keyword evidence="2" id="KW-0813">Transport</keyword>
<dbReference type="Pfam" id="PF03188">
    <property type="entry name" value="Cytochrom_B561"/>
    <property type="match status" value="1"/>
</dbReference>
<gene>
    <name evidence="9" type="ORF">TES1_1448</name>
</gene>
<dbReference type="Gene3D" id="1.20.120.1770">
    <property type="match status" value="1"/>
</dbReference>
<evidence type="ECO:0000256" key="2">
    <source>
        <dbReference type="ARBA" id="ARBA00022448"/>
    </source>
</evidence>
<dbReference type="Proteomes" id="UP000019027">
    <property type="component" value="Chromosome"/>
</dbReference>